<dbReference type="GO" id="GO:0000324">
    <property type="term" value="C:fungal-type vacuole"/>
    <property type="evidence" value="ECO:0007669"/>
    <property type="project" value="TreeGrafter"/>
</dbReference>
<keyword evidence="8" id="KW-1185">Reference proteome</keyword>
<name>A0AAE1LVW7_9HYPO</name>
<reference evidence="7" key="1">
    <citation type="submission" date="2023-11" db="EMBL/GenBank/DDBJ databases">
        <title>The genome sequences of three competitors of mushroom-forming fungi.</title>
        <authorList>
            <person name="Beijen E."/>
            <person name="Ohm R.A."/>
        </authorList>
    </citation>
    <scope>NUCLEOTIDE SEQUENCE</scope>
    <source>
        <strain evidence="7">CBS 100526</strain>
    </source>
</reference>
<comment type="similarity">
    <text evidence="1 4">Belongs to the peptidase A1 family.</text>
</comment>
<dbReference type="PANTHER" id="PTHR47966:SF47">
    <property type="entry name" value="ENDOPEPTIDASE, PUTATIVE (AFU_ORTHOLOGUE AFUA_3G01220)-RELATED"/>
    <property type="match status" value="1"/>
</dbReference>
<evidence type="ECO:0000259" key="6">
    <source>
        <dbReference type="PROSITE" id="PS51767"/>
    </source>
</evidence>
<evidence type="ECO:0000256" key="5">
    <source>
        <dbReference type="SAM" id="SignalP"/>
    </source>
</evidence>
<dbReference type="PROSITE" id="PS00141">
    <property type="entry name" value="ASP_PROTEASE"/>
    <property type="match status" value="1"/>
</dbReference>
<feature type="signal peptide" evidence="5">
    <location>
        <begin position="1"/>
        <end position="24"/>
    </location>
</feature>
<keyword evidence="5" id="KW-0732">Signal</keyword>
<sequence>MVAVNLTQWLICLLGSFAITASSAGLPQVRRHAPDWDLAKPMNGLTFQRAKAVKEPSQDRATMHFSHLKGIKGRPGQQHSAVSALSRVRGSLNSNSNSPGSSFKQSFQNVSALTDASTQYAIQCGWDGVPVWLLFDTGSSDTWATKTGFKCADLGGDAHSEAACGFSKPYIDGFGHGQIDELHFYLKYGSGERISGPMGYSDISCGGVTVSRQQVGLANSTYWHGNNVTVGILGLAYPAITSAYYGDVGDEAPWNAMSYTPFLTSAISQGSIDPVFSVALVKNSTDGVIAWGGLPPMDWQFRGFAKTDLIVANLVGQPETAWKYSFYTIVPDGMKWDQTTDTTKYPYIVDTGTTMLYLPPPLAEAIANSFQPRAVYLYQWGTYFVQCDAIPPHFAILISGVEFWINPADLIYQDLVDPLTGYCAIGVASGGPGPYILGDVFLQNVVAVFDVGAAEMRFYGRKSE</sequence>
<comment type="caution">
    <text evidence="7">The sequence shown here is derived from an EMBL/GenBank/DDBJ whole genome shotgun (WGS) entry which is preliminary data.</text>
</comment>
<dbReference type="InterPro" id="IPR034164">
    <property type="entry name" value="Pepsin-like_dom"/>
</dbReference>
<keyword evidence="2 4" id="KW-0064">Aspartyl protease</keyword>
<proteinExistence type="inferred from homology"/>
<organism evidence="7 8">
    <name type="scientific">Trichoderma aggressivum f. europaeum</name>
    <dbReference type="NCBI Taxonomy" id="173218"/>
    <lineage>
        <taxon>Eukaryota</taxon>
        <taxon>Fungi</taxon>
        <taxon>Dikarya</taxon>
        <taxon>Ascomycota</taxon>
        <taxon>Pezizomycotina</taxon>
        <taxon>Sordariomycetes</taxon>
        <taxon>Hypocreomycetidae</taxon>
        <taxon>Hypocreales</taxon>
        <taxon>Hypocreaceae</taxon>
        <taxon>Trichoderma</taxon>
    </lineage>
</organism>
<dbReference type="GO" id="GO:0006508">
    <property type="term" value="P:proteolysis"/>
    <property type="evidence" value="ECO:0007669"/>
    <property type="project" value="UniProtKB-KW"/>
</dbReference>
<feature type="active site" evidence="3">
    <location>
        <position position="136"/>
    </location>
</feature>
<evidence type="ECO:0000256" key="1">
    <source>
        <dbReference type="ARBA" id="ARBA00007447"/>
    </source>
</evidence>
<dbReference type="EMBL" id="JAWRVG010000068">
    <property type="protein sequence ID" value="KAK4061617.1"/>
    <property type="molecule type" value="Genomic_DNA"/>
</dbReference>
<keyword evidence="4" id="KW-0378">Hydrolase</keyword>
<dbReference type="InterPro" id="IPR001969">
    <property type="entry name" value="Aspartic_peptidase_AS"/>
</dbReference>
<dbReference type="PANTHER" id="PTHR47966">
    <property type="entry name" value="BETA-SITE APP-CLEAVING ENZYME, ISOFORM A-RELATED"/>
    <property type="match status" value="1"/>
</dbReference>
<evidence type="ECO:0000313" key="7">
    <source>
        <dbReference type="EMBL" id="KAK4061617.1"/>
    </source>
</evidence>
<dbReference type="PRINTS" id="PR00792">
    <property type="entry name" value="PEPSIN"/>
</dbReference>
<protein>
    <recommendedName>
        <fullName evidence="6">Peptidase A1 domain-containing protein</fullName>
    </recommendedName>
</protein>
<dbReference type="CDD" id="cd05471">
    <property type="entry name" value="pepsin_like"/>
    <property type="match status" value="1"/>
</dbReference>
<dbReference type="Pfam" id="PF00026">
    <property type="entry name" value="Asp"/>
    <property type="match status" value="1"/>
</dbReference>
<dbReference type="InterPro" id="IPR001461">
    <property type="entry name" value="Aspartic_peptidase_A1"/>
</dbReference>
<dbReference type="Gene3D" id="2.40.70.10">
    <property type="entry name" value="Acid Proteases"/>
    <property type="match status" value="2"/>
</dbReference>
<accession>A0AAE1LVW7</accession>
<dbReference type="GO" id="GO:0004190">
    <property type="term" value="F:aspartic-type endopeptidase activity"/>
    <property type="evidence" value="ECO:0007669"/>
    <property type="project" value="UniProtKB-KW"/>
</dbReference>
<dbReference type="InterPro" id="IPR021109">
    <property type="entry name" value="Peptidase_aspartic_dom_sf"/>
</dbReference>
<dbReference type="AlphaFoldDB" id="A0AAE1LVW7"/>
<feature type="active site" evidence="3">
    <location>
        <position position="350"/>
    </location>
</feature>
<dbReference type="RefSeq" id="XP_062750813.1">
    <property type="nucleotide sequence ID" value="XM_062894296.1"/>
</dbReference>
<evidence type="ECO:0000256" key="2">
    <source>
        <dbReference type="ARBA" id="ARBA00022750"/>
    </source>
</evidence>
<dbReference type="GeneID" id="87914201"/>
<dbReference type="PROSITE" id="PS51767">
    <property type="entry name" value="PEPTIDASE_A1"/>
    <property type="match status" value="1"/>
</dbReference>
<evidence type="ECO:0000256" key="4">
    <source>
        <dbReference type="RuleBase" id="RU000454"/>
    </source>
</evidence>
<dbReference type="InterPro" id="IPR033121">
    <property type="entry name" value="PEPTIDASE_A1"/>
</dbReference>
<feature type="domain" description="Peptidase A1" evidence="6">
    <location>
        <begin position="118"/>
        <end position="459"/>
    </location>
</feature>
<dbReference type="SUPFAM" id="SSF50630">
    <property type="entry name" value="Acid proteases"/>
    <property type="match status" value="1"/>
</dbReference>
<evidence type="ECO:0000313" key="8">
    <source>
        <dbReference type="Proteomes" id="UP001273209"/>
    </source>
</evidence>
<keyword evidence="4" id="KW-0645">Protease</keyword>
<dbReference type="Proteomes" id="UP001273209">
    <property type="component" value="Unassembled WGS sequence"/>
</dbReference>
<gene>
    <name evidence="7" type="ORF">Triagg1_10246</name>
</gene>
<evidence type="ECO:0000256" key="3">
    <source>
        <dbReference type="PIRSR" id="PIRSR601461-1"/>
    </source>
</evidence>
<feature type="chain" id="PRO_5042186457" description="Peptidase A1 domain-containing protein" evidence="5">
    <location>
        <begin position="25"/>
        <end position="464"/>
    </location>
</feature>